<accession>A0ABP9CF60</accession>
<gene>
    <name evidence="4" type="ORF">GCM10023353_11080</name>
</gene>
<dbReference type="InterPro" id="IPR003399">
    <property type="entry name" value="Mce/MlaD"/>
</dbReference>
<feature type="compositionally biased region" description="Polar residues" evidence="1">
    <location>
        <begin position="423"/>
        <end position="433"/>
    </location>
</feature>
<dbReference type="InterPro" id="IPR052336">
    <property type="entry name" value="MlaD_Phospholipid_Transporter"/>
</dbReference>
<dbReference type="InterPro" id="IPR024516">
    <property type="entry name" value="Mce_C"/>
</dbReference>
<reference evidence="5" key="1">
    <citation type="journal article" date="2019" name="Int. J. Syst. Evol. Microbiol.">
        <title>The Global Catalogue of Microorganisms (GCM) 10K type strain sequencing project: providing services to taxonomists for standard genome sequencing and annotation.</title>
        <authorList>
            <consortium name="The Broad Institute Genomics Platform"/>
            <consortium name="The Broad Institute Genome Sequencing Center for Infectious Disease"/>
            <person name="Wu L."/>
            <person name="Ma J."/>
        </authorList>
    </citation>
    <scope>NUCLEOTIDE SEQUENCE [LARGE SCALE GENOMIC DNA]</scope>
    <source>
        <strain evidence="5">JCM 18542</strain>
    </source>
</reference>
<dbReference type="Proteomes" id="UP001500839">
    <property type="component" value="Unassembled WGS sequence"/>
</dbReference>
<evidence type="ECO:0000259" key="3">
    <source>
        <dbReference type="Pfam" id="PF11887"/>
    </source>
</evidence>
<dbReference type="Pfam" id="PF11887">
    <property type="entry name" value="Mce4_CUP1"/>
    <property type="match status" value="1"/>
</dbReference>
<evidence type="ECO:0000259" key="2">
    <source>
        <dbReference type="Pfam" id="PF02470"/>
    </source>
</evidence>
<name>A0ABP9CF60_9ACTN</name>
<dbReference type="InterPro" id="IPR005693">
    <property type="entry name" value="Mce"/>
</dbReference>
<dbReference type="EMBL" id="BAABKQ010000001">
    <property type="protein sequence ID" value="GAA4809021.1"/>
    <property type="molecule type" value="Genomic_DNA"/>
</dbReference>
<feature type="domain" description="Mammalian cell entry C-terminal" evidence="3">
    <location>
        <begin position="122"/>
        <end position="294"/>
    </location>
</feature>
<comment type="caution">
    <text evidence="4">The sequence shown here is derived from an EMBL/GenBank/DDBJ whole genome shotgun (WGS) entry which is preliminary data.</text>
</comment>
<organism evidence="4 5">
    <name type="scientific">Tomitella cavernea</name>
    <dbReference type="NCBI Taxonomy" id="1387982"/>
    <lineage>
        <taxon>Bacteria</taxon>
        <taxon>Bacillati</taxon>
        <taxon>Actinomycetota</taxon>
        <taxon>Actinomycetes</taxon>
        <taxon>Mycobacteriales</taxon>
        <taxon>Tomitella</taxon>
    </lineage>
</organism>
<evidence type="ECO:0000256" key="1">
    <source>
        <dbReference type="SAM" id="MobiDB-lite"/>
    </source>
</evidence>
<dbReference type="NCBIfam" id="TIGR00996">
    <property type="entry name" value="Mtu_fam_mce"/>
    <property type="match status" value="1"/>
</dbReference>
<proteinExistence type="predicted"/>
<dbReference type="PANTHER" id="PTHR33371:SF16">
    <property type="entry name" value="MCE-FAMILY PROTEIN MCE3F"/>
    <property type="match status" value="1"/>
</dbReference>
<protein>
    <recommendedName>
        <fullName evidence="6">MCE family protein</fullName>
    </recommendedName>
</protein>
<evidence type="ECO:0000313" key="4">
    <source>
        <dbReference type="EMBL" id="GAA4809021.1"/>
    </source>
</evidence>
<feature type="compositionally biased region" description="Pro residues" evidence="1">
    <location>
        <begin position="401"/>
        <end position="413"/>
    </location>
</feature>
<evidence type="ECO:0008006" key="6">
    <source>
        <dbReference type="Google" id="ProtNLM"/>
    </source>
</evidence>
<feature type="region of interest" description="Disordered" evidence="1">
    <location>
        <begin position="396"/>
        <end position="455"/>
    </location>
</feature>
<sequence>MMLSRFVRIQLVIFLILSVIGVTVMATQYMRVGDLLGIGQDAITVDLPSSGGLYENANVTYRGSNVGRVKSVDLTADGVKARLSVDGDARIPVDTEVAVRSVSAIGEQYVEFLPRTDKGPYLDDGAEIPEDRVSMPVDIGPILDKADALLSTVPRDKLTSLVDETFTAFEGVGPDLRRLIESSKTLIQDAQDSSDATKSLLAELGPLLDTQVISGDDLKSWVHDLAAFTGQVRADDPQVRSVLDNAPGTLREAQQTFQDVEKSLPLLMANAVTLGKVTYTYNDSIQQMLVVYPALMAALQTITTYASNHGDKLPLDFHLQLNEPPACTVGYLAPDQRRPPNEVSVPVTPDGIYCQVPQDSPIAVRGARNAPCPNQPGKRAPTPALCKDPRGFVPLGENPTPFGPPQPDVPGIPPGTYEGLGDQRNSAQPSSAEQGEGQIGTASYDPGTGRYVAPDGTVTVDKSLTGTDGETVAGEDSWQALLTAPGA</sequence>
<dbReference type="Pfam" id="PF02470">
    <property type="entry name" value="MlaD"/>
    <property type="match status" value="1"/>
</dbReference>
<evidence type="ECO:0000313" key="5">
    <source>
        <dbReference type="Proteomes" id="UP001500839"/>
    </source>
</evidence>
<dbReference type="RefSeq" id="WP_200170823.1">
    <property type="nucleotide sequence ID" value="NZ_BAABKQ010000001.1"/>
</dbReference>
<keyword evidence="5" id="KW-1185">Reference proteome</keyword>
<dbReference type="PANTHER" id="PTHR33371">
    <property type="entry name" value="INTERMEMBRANE PHOSPHOLIPID TRANSPORT SYSTEM BINDING PROTEIN MLAD-RELATED"/>
    <property type="match status" value="1"/>
</dbReference>
<feature type="domain" description="Mce/MlaD" evidence="2">
    <location>
        <begin position="42"/>
        <end position="114"/>
    </location>
</feature>